<reference evidence="1 2" key="1">
    <citation type="submission" date="2019-07" db="EMBL/GenBank/DDBJ databases">
        <authorList>
            <person name="Zhu P."/>
        </authorList>
    </citation>
    <scope>NUCLEOTIDE SEQUENCE [LARGE SCALE GENOMIC DNA]</scope>
    <source>
        <strain evidence="1 2">SSL-25</strain>
    </source>
</reference>
<dbReference type="AlphaFoldDB" id="A0A5B8JS15"/>
<name>A0A5B8JS15_9ACTN</name>
<evidence type="ECO:0000313" key="1">
    <source>
        <dbReference type="EMBL" id="QDY80820.1"/>
    </source>
</evidence>
<keyword evidence="2" id="KW-1185">Reference proteome</keyword>
<dbReference type="SUPFAM" id="SSF55486">
    <property type="entry name" value="Metalloproteases ('zincins'), catalytic domain"/>
    <property type="match status" value="1"/>
</dbReference>
<dbReference type="EMBL" id="CP042266">
    <property type="protein sequence ID" value="QDY80820.1"/>
    <property type="molecule type" value="Genomic_DNA"/>
</dbReference>
<proteinExistence type="predicted"/>
<dbReference type="Proteomes" id="UP000320580">
    <property type="component" value="Chromosome"/>
</dbReference>
<sequence length="389" mass="41883">MLGGATGCGADPRASGHTVDSVQETLNARAAALLNRDEQAYLAVIAAEQNELRTAERKLFRNLGNVPIGSWAYRLGTVRRDGNKVYAEAELGYRVRGYDTAPVVVPRRIELGLRDSRWFITADRPGEGAAEQLWQQGAVTVVRGRSSLILAVDRPMDRLRALADAVDRAVPAVSRAWRAPWPGRVVIMVPGSVEAMGGLLGTPPAAYRGIAAVTTGETGTSAAVPADRVIVNPVAYDSLGDVGRSVVLAHETTHVATRSATSAATPMWLSEGFADWVAYRGTPRTTGQNAPELQRAVQQGELPAVLPADHDFSFGGDQSTLARAYEGGWLACELIAARWGEDTLVRFYRQVGAGGDRTAAVTKAMHQLLGIGPEDFTVRWRDYLRDRLA</sequence>
<organism evidence="1 2">
    <name type="scientific">Streptomyces qinzhouensis</name>
    <dbReference type="NCBI Taxonomy" id="2599401"/>
    <lineage>
        <taxon>Bacteria</taxon>
        <taxon>Bacillati</taxon>
        <taxon>Actinomycetota</taxon>
        <taxon>Actinomycetes</taxon>
        <taxon>Kitasatosporales</taxon>
        <taxon>Streptomycetaceae</taxon>
        <taxon>Streptomyces</taxon>
    </lineage>
</organism>
<protein>
    <recommendedName>
        <fullName evidence="3">M1 family metallopeptidase</fullName>
    </recommendedName>
</protein>
<evidence type="ECO:0008006" key="3">
    <source>
        <dbReference type="Google" id="ProtNLM"/>
    </source>
</evidence>
<accession>A0A5B8JS15</accession>
<dbReference type="KEGG" id="sqz:FQU76_07270"/>
<evidence type="ECO:0000313" key="2">
    <source>
        <dbReference type="Proteomes" id="UP000320580"/>
    </source>
</evidence>
<dbReference type="OrthoDB" id="5242307at2"/>
<gene>
    <name evidence="1" type="ORF">FQU76_07270</name>
</gene>